<evidence type="ECO:0000256" key="1">
    <source>
        <dbReference type="SAM" id="Coils"/>
    </source>
</evidence>
<dbReference type="AlphaFoldDB" id="A0AAV9PRB9"/>
<feature type="coiled-coil region" evidence="1">
    <location>
        <begin position="4"/>
        <end position="33"/>
    </location>
</feature>
<dbReference type="Proteomes" id="UP001345827">
    <property type="component" value="Unassembled WGS sequence"/>
</dbReference>
<proteinExistence type="predicted"/>
<name>A0AAV9PRB9_9PEZI</name>
<evidence type="ECO:0000313" key="4">
    <source>
        <dbReference type="Proteomes" id="UP001345827"/>
    </source>
</evidence>
<evidence type="ECO:0000313" key="3">
    <source>
        <dbReference type="EMBL" id="KAK5528205.1"/>
    </source>
</evidence>
<keyword evidence="4" id="KW-1185">Reference proteome</keyword>
<comment type="caution">
    <text evidence="3">The sequence shown here is derived from an EMBL/GenBank/DDBJ whole genome shotgun (WGS) entry which is preliminary data.</text>
</comment>
<organism evidence="3 4">
    <name type="scientific">Vermiconidia calcicola</name>
    <dbReference type="NCBI Taxonomy" id="1690605"/>
    <lineage>
        <taxon>Eukaryota</taxon>
        <taxon>Fungi</taxon>
        <taxon>Dikarya</taxon>
        <taxon>Ascomycota</taxon>
        <taxon>Pezizomycotina</taxon>
        <taxon>Dothideomycetes</taxon>
        <taxon>Dothideomycetidae</taxon>
        <taxon>Mycosphaerellales</taxon>
        <taxon>Extremaceae</taxon>
        <taxon>Vermiconidia</taxon>
    </lineage>
</organism>
<keyword evidence="1" id="KW-0175">Coiled coil</keyword>
<protein>
    <submittedName>
        <fullName evidence="3">Uncharacterized protein</fullName>
    </submittedName>
</protein>
<reference evidence="3 4" key="1">
    <citation type="submission" date="2023-06" db="EMBL/GenBank/DDBJ databases">
        <title>Black Yeasts Isolated from many extreme environments.</title>
        <authorList>
            <person name="Coleine C."/>
            <person name="Stajich J.E."/>
            <person name="Selbmann L."/>
        </authorList>
    </citation>
    <scope>NUCLEOTIDE SEQUENCE [LARGE SCALE GENOMIC DNA]</scope>
    <source>
        <strain evidence="3 4">CCFEE 5887</strain>
    </source>
</reference>
<gene>
    <name evidence="3" type="ORF">LTR25_010512</name>
</gene>
<evidence type="ECO:0000256" key="2">
    <source>
        <dbReference type="SAM" id="MobiDB-lite"/>
    </source>
</evidence>
<accession>A0AAV9PRB9</accession>
<feature type="region of interest" description="Disordered" evidence="2">
    <location>
        <begin position="196"/>
        <end position="229"/>
    </location>
</feature>
<sequence length="229" mass="25233">MNERTQVENELELLELEERQLLIERKKVELKQRLKAITTPDSVDLTIAGISPEVHKEQKQVSDEANGAVADVVAQNKKGDTSSVIVEPVTVEPVVAAAPTHASVQKQTRRATLREVFEAVGSSGTVGPHETTVPAVRQAVAETSLMPSPARKSLHDYECFQNLGPVTTRASTKRPRTVTLEQDKIATVGEEVYVKDDPPYARQTGATPAKRPRTNPHEIVRRYLSNEVD</sequence>
<dbReference type="EMBL" id="JAXLQG010000027">
    <property type="protein sequence ID" value="KAK5528205.1"/>
    <property type="molecule type" value="Genomic_DNA"/>
</dbReference>